<organism evidence="2 3">
    <name type="scientific">Camelimonas fluminis</name>
    <dbReference type="NCBI Taxonomy" id="1576911"/>
    <lineage>
        <taxon>Bacteria</taxon>
        <taxon>Pseudomonadati</taxon>
        <taxon>Pseudomonadota</taxon>
        <taxon>Alphaproteobacteria</taxon>
        <taxon>Hyphomicrobiales</taxon>
        <taxon>Chelatococcaceae</taxon>
        <taxon>Camelimonas</taxon>
    </lineage>
</organism>
<reference evidence="3" key="1">
    <citation type="journal article" date="2019" name="Int. J. Syst. Evol. Microbiol.">
        <title>The Global Catalogue of Microorganisms (GCM) 10K type strain sequencing project: providing services to taxonomists for standard genome sequencing and annotation.</title>
        <authorList>
            <consortium name="The Broad Institute Genomics Platform"/>
            <consortium name="The Broad Institute Genome Sequencing Center for Infectious Disease"/>
            <person name="Wu L."/>
            <person name="Ma J."/>
        </authorList>
    </citation>
    <scope>NUCLEOTIDE SEQUENCE [LARGE SCALE GENOMIC DNA]</scope>
    <source>
        <strain evidence="3">KCTC 42282</strain>
    </source>
</reference>
<proteinExistence type="predicted"/>
<evidence type="ECO:0008006" key="4">
    <source>
        <dbReference type="Google" id="ProtNLM"/>
    </source>
</evidence>
<name>A0ABV7UH37_9HYPH</name>
<feature type="compositionally biased region" description="Basic and acidic residues" evidence="1">
    <location>
        <begin position="87"/>
        <end position="111"/>
    </location>
</feature>
<gene>
    <name evidence="2" type="ORF">ACFONL_11610</name>
</gene>
<evidence type="ECO:0000256" key="1">
    <source>
        <dbReference type="SAM" id="MobiDB-lite"/>
    </source>
</evidence>
<feature type="region of interest" description="Disordered" evidence="1">
    <location>
        <begin position="87"/>
        <end position="122"/>
    </location>
</feature>
<dbReference type="EMBL" id="JBHRYC010000056">
    <property type="protein sequence ID" value="MFC3638010.1"/>
    <property type="molecule type" value="Genomic_DNA"/>
</dbReference>
<sequence length="122" mass="13763">MNTTTPPLDPFEMWRQIINKFETGINSMANNSMNSEQFTRALQQFSQVSTGMQQTFEKALDGYFKAVRLPSRSDVLALEERLQRIEDKLDAALPDSREPAESRPERTRKPGETPAANASKAS</sequence>
<dbReference type="RefSeq" id="WP_191321394.1">
    <property type="nucleotide sequence ID" value="NZ_BNCG01000074.1"/>
</dbReference>
<dbReference type="Proteomes" id="UP001595704">
    <property type="component" value="Unassembled WGS sequence"/>
</dbReference>
<accession>A0ABV7UH37</accession>
<evidence type="ECO:0000313" key="2">
    <source>
        <dbReference type="EMBL" id="MFC3638010.1"/>
    </source>
</evidence>
<keyword evidence="3" id="KW-1185">Reference proteome</keyword>
<evidence type="ECO:0000313" key="3">
    <source>
        <dbReference type="Proteomes" id="UP001595704"/>
    </source>
</evidence>
<protein>
    <recommendedName>
        <fullName evidence="4">Poly(3-hydroxyalkanoate) polymerase subunit PhaE</fullName>
    </recommendedName>
</protein>
<comment type="caution">
    <text evidence="2">The sequence shown here is derived from an EMBL/GenBank/DDBJ whole genome shotgun (WGS) entry which is preliminary data.</text>
</comment>